<reference evidence="2 3" key="1">
    <citation type="submission" date="2020-02" db="EMBL/GenBank/DDBJ databases">
        <authorList>
            <person name="Ferguson B K."/>
        </authorList>
    </citation>
    <scope>NUCLEOTIDE SEQUENCE [LARGE SCALE GENOMIC DNA]</scope>
</reference>
<dbReference type="OrthoDB" id="2157866at2759"/>
<dbReference type="EMBL" id="CADCXU010012302">
    <property type="protein sequence ID" value="CAB0002454.1"/>
    <property type="molecule type" value="Genomic_DNA"/>
</dbReference>
<feature type="non-terminal residue" evidence="2">
    <location>
        <position position="64"/>
    </location>
</feature>
<sequence length="64" mass="6648">MSEASTTDDYATATENNSEGSGRQPKNSDGIQEGANQPGTANGSFESGSSLYSLTRADATEEQQ</sequence>
<keyword evidence="3" id="KW-1185">Reference proteome</keyword>
<accession>A0A6H5GFY9</accession>
<feature type="compositionally biased region" description="Polar residues" evidence="1">
    <location>
        <begin position="1"/>
        <end position="53"/>
    </location>
</feature>
<dbReference type="AlphaFoldDB" id="A0A6H5GFY9"/>
<name>A0A6H5GFY9_9HEMI</name>
<evidence type="ECO:0000256" key="1">
    <source>
        <dbReference type="SAM" id="MobiDB-lite"/>
    </source>
</evidence>
<proteinExistence type="predicted"/>
<organism evidence="2 3">
    <name type="scientific">Nesidiocoris tenuis</name>
    <dbReference type="NCBI Taxonomy" id="355587"/>
    <lineage>
        <taxon>Eukaryota</taxon>
        <taxon>Metazoa</taxon>
        <taxon>Ecdysozoa</taxon>
        <taxon>Arthropoda</taxon>
        <taxon>Hexapoda</taxon>
        <taxon>Insecta</taxon>
        <taxon>Pterygota</taxon>
        <taxon>Neoptera</taxon>
        <taxon>Paraneoptera</taxon>
        <taxon>Hemiptera</taxon>
        <taxon>Heteroptera</taxon>
        <taxon>Panheteroptera</taxon>
        <taxon>Cimicomorpha</taxon>
        <taxon>Miridae</taxon>
        <taxon>Dicyphina</taxon>
        <taxon>Nesidiocoris</taxon>
    </lineage>
</organism>
<evidence type="ECO:0000313" key="2">
    <source>
        <dbReference type="EMBL" id="CAB0002454.1"/>
    </source>
</evidence>
<evidence type="ECO:0000313" key="3">
    <source>
        <dbReference type="Proteomes" id="UP000479000"/>
    </source>
</evidence>
<gene>
    <name evidence="2" type="ORF">NTEN_LOCUS8241</name>
</gene>
<protein>
    <submittedName>
        <fullName evidence="2">Uncharacterized protein</fullName>
    </submittedName>
</protein>
<dbReference type="Proteomes" id="UP000479000">
    <property type="component" value="Unassembled WGS sequence"/>
</dbReference>
<feature type="region of interest" description="Disordered" evidence="1">
    <location>
        <begin position="1"/>
        <end position="64"/>
    </location>
</feature>